<protein>
    <submittedName>
        <fullName evidence="1">Uncharacterized protein</fullName>
    </submittedName>
</protein>
<accession>A0ACB8YN90</accession>
<proteinExistence type="predicted"/>
<dbReference type="Proteomes" id="UP001056120">
    <property type="component" value="Linkage Group LG27"/>
</dbReference>
<organism evidence="1 2">
    <name type="scientific">Smallanthus sonchifolius</name>
    <dbReference type="NCBI Taxonomy" id="185202"/>
    <lineage>
        <taxon>Eukaryota</taxon>
        <taxon>Viridiplantae</taxon>
        <taxon>Streptophyta</taxon>
        <taxon>Embryophyta</taxon>
        <taxon>Tracheophyta</taxon>
        <taxon>Spermatophyta</taxon>
        <taxon>Magnoliopsida</taxon>
        <taxon>eudicotyledons</taxon>
        <taxon>Gunneridae</taxon>
        <taxon>Pentapetalae</taxon>
        <taxon>asterids</taxon>
        <taxon>campanulids</taxon>
        <taxon>Asterales</taxon>
        <taxon>Asteraceae</taxon>
        <taxon>Asteroideae</taxon>
        <taxon>Heliantheae alliance</taxon>
        <taxon>Millerieae</taxon>
        <taxon>Smallanthus</taxon>
    </lineage>
</organism>
<reference evidence="1 2" key="2">
    <citation type="journal article" date="2022" name="Mol. Ecol. Resour.">
        <title>The genomes of chicory, endive, great burdock and yacon provide insights into Asteraceae paleo-polyploidization history and plant inulin production.</title>
        <authorList>
            <person name="Fan W."/>
            <person name="Wang S."/>
            <person name="Wang H."/>
            <person name="Wang A."/>
            <person name="Jiang F."/>
            <person name="Liu H."/>
            <person name="Zhao H."/>
            <person name="Xu D."/>
            <person name="Zhang Y."/>
        </authorList>
    </citation>
    <scope>NUCLEOTIDE SEQUENCE [LARGE SCALE GENOMIC DNA]</scope>
    <source>
        <strain evidence="2">cv. Yunnan</strain>
        <tissue evidence="1">Leaves</tissue>
    </source>
</reference>
<keyword evidence="2" id="KW-1185">Reference proteome</keyword>
<name>A0ACB8YN90_9ASTR</name>
<evidence type="ECO:0000313" key="2">
    <source>
        <dbReference type="Proteomes" id="UP001056120"/>
    </source>
</evidence>
<dbReference type="EMBL" id="CM042044">
    <property type="protein sequence ID" value="KAI3686945.1"/>
    <property type="molecule type" value="Genomic_DNA"/>
</dbReference>
<reference evidence="2" key="1">
    <citation type="journal article" date="2022" name="Mol. Ecol. Resour.">
        <title>The genomes of chicory, endive, great burdock and yacon provide insights into Asteraceae palaeo-polyploidization history and plant inulin production.</title>
        <authorList>
            <person name="Fan W."/>
            <person name="Wang S."/>
            <person name="Wang H."/>
            <person name="Wang A."/>
            <person name="Jiang F."/>
            <person name="Liu H."/>
            <person name="Zhao H."/>
            <person name="Xu D."/>
            <person name="Zhang Y."/>
        </authorList>
    </citation>
    <scope>NUCLEOTIDE SEQUENCE [LARGE SCALE GENOMIC DNA]</scope>
    <source>
        <strain evidence="2">cv. Yunnan</strain>
    </source>
</reference>
<comment type="caution">
    <text evidence="1">The sequence shown here is derived from an EMBL/GenBank/DDBJ whole genome shotgun (WGS) entry which is preliminary data.</text>
</comment>
<evidence type="ECO:0000313" key="1">
    <source>
        <dbReference type="EMBL" id="KAI3686945.1"/>
    </source>
</evidence>
<sequence>MLGKWEKLVSSKGACELDVWPHLQALLISKTAFGSSHEEGIQIFELLTEQGVLIMNALQSLYIPGSRYQRVVVVFYSFKYHLFVQDGYWHPPVIADEQEGVPMWNPARFKLPSNELLLFFKIGHEVQK</sequence>
<gene>
    <name evidence="1" type="ORF">L1987_80635</name>
</gene>